<feature type="compositionally biased region" description="Polar residues" evidence="1">
    <location>
        <begin position="244"/>
        <end position="262"/>
    </location>
</feature>
<keyword evidence="3" id="KW-1185">Reference proteome</keyword>
<reference evidence="3" key="2">
    <citation type="submission" date="2019-10" db="EMBL/GenBank/DDBJ databases">
        <title>A de novo genome assembly of a pear dwarfing rootstock.</title>
        <authorList>
            <person name="Wang F."/>
            <person name="Wang J."/>
            <person name="Li S."/>
            <person name="Zhang Y."/>
            <person name="Fang M."/>
            <person name="Ma L."/>
            <person name="Zhao Y."/>
            <person name="Jiang S."/>
        </authorList>
    </citation>
    <scope>NUCLEOTIDE SEQUENCE [LARGE SCALE GENOMIC DNA]</scope>
</reference>
<reference evidence="2 3" key="1">
    <citation type="submission" date="2019-09" db="EMBL/GenBank/DDBJ databases">
        <authorList>
            <person name="Ou C."/>
        </authorList>
    </citation>
    <scope>NUCLEOTIDE SEQUENCE [LARGE SCALE GENOMIC DNA]</scope>
    <source>
        <strain evidence="2">S2</strain>
        <tissue evidence="2">Leaf</tissue>
    </source>
</reference>
<dbReference type="AlphaFoldDB" id="A0A5N5H1S3"/>
<protein>
    <submittedName>
        <fullName evidence="2">Uncharacterized protein</fullName>
    </submittedName>
</protein>
<comment type="caution">
    <text evidence="2">The sequence shown here is derived from an EMBL/GenBank/DDBJ whole genome shotgun (WGS) entry which is preliminary data.</text>
</comment>
<proteinExistence type="predicted"/>
<feature type="region of interest" description="Disordered" evidence="1">
    <location>
        <begin position="238"/>
        <end position="262"/>
    </location>
</feature>
<organism evidence="2 3">
    <name type="scientific">Pyrus ussuriensis x Pyrus communis</name>
    <dbReference type="NCBI Taxonomy" id="2448454"/>
    <lineage>
        <taxon>Eukaryota</taxon>
        <taxon>Viridiplantae</taxon>
        <taxon>Streptophyta</taxon>
        <taxon>Embryophyta</taxon>
        <taxon>Tracheophyta</taxon>
        <taxon>Spermatophyta</taxon>
        <taxon>Magnoliopsida</taxon>
        <taxon>eudicotyledons</taxon>
        <taxon>Gunneridae</taxon>
        <taxon>Pentapetalae</taxon>
        <taxon>rosids</taxon>
        <taxon>fabids</taxon>
        <taxon>Rosales</taxon>
        <taxon>Rosaceae</taxon>
        <taxon>Amygdaloideae</taxon>
        <taxon>Maleae</taxon>
        <taxon>Pyrus</taxon>
    </lineage>
</organism>
<sequence length="287" mass="33269">MRNNCPTIEWRSWEDVLRNVKKAVMDEILTNYNLEDMDENMFAYLNRLFSERYKQWKGCPKELEDRQDSWKKAKANKINREKKTLLHHSGSRPFSYRMEARWKEGSKFPEIDIFANVYVRHGDELTESLHVTMVEKSQLMLQESASQLPLDTPIESVDPPKDARFHIRLGTYCRGMRNARWQESRALSSLQSKGQVTTLAQEVAGLRSELALYKSQISMLVQALSSFRIHLPSFSAPSPSQPFHTKQAQQSGPLTSDPVPNQWQDSSNDIPIDFSAFFFHSFVPAFF</sequence>
<evidence type="ECO:0000256" key="1">
    <source>
        <dbReference type="SAM" id="MobiDB-lite"/>
    </source>
</evidence>
<evidence type="ECO:0000313" key="3">
    <source>
        <dbReference type="Proteomes" id="UP000327157"/>
    </source>
</evidence>
<evidence type="ECO:0000313" key="2">
    <source>
        <dbReference type="EMBL" id="KAB2621826.1"/>
    </source>
</evidence>
<dbReference type="EMBL" id="SMOL01000231">
    <property type="protein sequence ID" value="KAB2621826.1"/>
    <property type="molecule type" value="Genomic_DNA"/>
</dbReference>
<name>A0A5N5H1S3_9ROSA</name>
<dbReference type="Proteomes" id="UP000327157">
    <property type="component" value="Chromosome 4"/>
</dbReference>
<accession>A0A5N5H1S3</accession>
<gene>
    <name evidence="2" type="ORF">D8674_024008</name>
</gene>
<reference evidence="2 3" key="3">
    <citation type="submission" date="2019-11" db="EMBL/GenBank/DDBJ databases">
        <title>A de novo genome assembly of a pear dwarfing rootstock.</title>
        <authorList>
            <person name="Wang F."/>
            <person name="Wang J."/>
            <person name="Li S."/>
            <person name="Zhang Y."/>
            <person name="Fang M."/>
            <person name="Ma L."/>
            <person name="Zhao Y."/>
            <person name="Jiang S."/>
        </authorList>
    </citation>
    <scope>NUCLEOTIDE SEQUENCE [LARGE SCALE GENOMIC DNA]</scope>
    <source>
        <strain evidence="2">S2</strain>
        <tissue evidence="2">Leaf</tissue>
    </source>
</reference>